<feature type="compositionally biased region" description="Low complexity" evidence="1">
    <location>
        <begin position="1050"/>
        <end position="1063"/>
    </location>
</feature>
<feature type="compositionally biased region" description="Basic and acidic residues" evidence="1">
    <location>
        <begin position="590"/>
        <end position="611"/>
    </location>
</feature>
<comment type="caution">
    <text evidence="2">The sequence shown here is derived from an EMBL/GenBank/DDBJ whole genome shotgun (WGS) entry which is preliminary data.</text>
</comment>
<keyword evidence="3" id="KW-1185">Reference proteome</keyword>
<feature type="compositionally biased region" description="Acidic residues" evidence="1">
    <location>
        <begin position="612"/>
        <end position="623"/>
    </location>
</feature>
<feature type="compositionally biased region" description="Low complexity" evidence="1">
    <location>
        <begin position="210"/>
        <end position="232"/>
    </location>
</feature>
<feature type="compositionally biased region" description="Polar residues" evidence="1">
    <location>
        <begin position="243"/>
        <end position="254"/>
    </location>
</feature>
<feature type="compositionally biased region" description="Pro residues" evidence="1">
    <location>
        <begin position="1363"/>
        <end position="1377"/>
    </location>
</feature>
<feature type="compositionally biased region" description="Basic residues" evidence="1">
    <location>
        <begin position="92"/>
        <end position="102"/>
    </location>
</feature>
<feature type="compositionally biased region" description="Low complexity" evidence="1">
    <location>
        <begin position="16"/>
        <end position="27"/>
    </location>
</feature>
<evidence type="ECO:0000313" key="3">
    <source>
        <dbReference type="Proteomes" id="UP000266234"/>
    </source>
</evidence>
<accession>A0A395T9N3</accession>
<reference evidence="2 3" key="1">
    <citation type="journal article" date="2018" name="PLoS Pathog.">
        <title>Evolution of structural diversity of trichothecenes, a family of toxins produced by plant pathogenic and entomopathogenic fungi.</title>
        <authorList>
            <person name="Proctor R.H."/>
            <person name="McCormick S.P."/>
            <person name="Kim H.S."/>
            <person name="Cardoza R.E."/>
            <person name="Stanley A.M."/>
            <person name="Lindo L."/>
            <person name="Kelly A."/>
            <person name="Brown D.W."/>
            <person name="Lee T."/>
            <person name="Vaughan M.M."/>
            <person name="Alexander N.J."/>
            <person name="Busman M."/>
            <person name="Gutierrez S."/>
        </authorList>
    </citation>
    <scope>NUCLEOTIDE SEQUENCE [LARGE SCALE GENOMIC DNA]</scope>
    <source>
        <strain evidence="2 3">NRRL 20695</strain>
    </source>
</reference>
<feature type="compositionally biased region" description="Polar residues" evidence="1">
    <location>
        <begin position="675"/>
        <end position="689"/>
    </location>
</feature>
<sequence>MDRSRRIPQRRRPLGASASPTSTSEASFDLNPLTSPVVAQTNTTPGGRRSTKPLQHAFTFSPPGSSRNSNSKRRSTTMDNFPMPDEGEHGPKKGGHSLRKRARVDYTFEHIDDDVVVPNSTSSARGKKRRSEINFDTDDFYTNDSKRRGASMGADTPSSRRRNPTRKSSDLKAFHQAALQDDDNDVQDTIEVGAYYSDVDDSELREGADSNNSSPNPKMSPKSSPKKSPQNESTKDELPAPQFHTTYRTESPKVNTAPVPDMGQIPSEKIYPVVEPISHSIEEPVSQPTVPQADDFSNTEPGPEVFNDSQQQSTATADTNDVTAELEATTSIADPEPASTAAAAPAVSVKTEEVDHEPVNLPVSVPVAAPVLAPTITPAITPTPITADENNQSESIHSPIVHAPEPGSINGVMELPSVETVAQDNSEPNLFANNNNNNNNATIEEEPSYQPTIEQIPESSNQLSDQHQEAKMDHMDTDPVQEEYPAQDITQDVEMTDVAAVDTQVVQRNVSTPPPEPAPTSAPTPLPADLPSPLPSKSIPSSPAKSPAKLSSPSPTRESDLPPQDNATSPPEVGVNEIHMSVELDNNLTEDEKVNKENAENNESKENKEDKEDKEDKDDDEDKDPTKTPITTDEPQIPDSPENPIIQEEPAALSSPIELKAPTPPPAETIETPASSAPSEPKTSPQKSVASRIPLELMPQPTPVGRWAHLKPYVDGEFLLYPEKKAGGEDGANDDTTPEGKDTDREGADMEPMVDDQDDAGLEAPTPALNTPTRGSPVPDSADLTALNSPAPAGDDGDDADTSESQDLPERTRYYKYRKLRDPEEYISAVENYEDMSTEDLYELLEAINVSLVQWQDEWSELGAIVDDYENSLRRRAADAKYEARTRNLHQHGVNYEEPEFAVKGYKSRDKEGLNETRYLQGQDRIMAATYGFEYDPHPSKIGKQNPETQQVGVMTRGRSLRNQPRQTAKATETDEVVGKRQRKPVQLYDPATQDVSRSSTPVPTRGSGRRRKNANAEDEPQSNLAVSFNSEVVSDGEGPKTRRKRGTRGKNTVPAEDAAPSPEAEEAVEEEPAKPTRRGRARPAVKYEEADPNEFVDDEPQEDEEQEEEEEEVEEVEKEKEEKPPVRRHLVTLKLPRHFFEVTPEMEIIDNGDSRPTTACSEESSQTAESSYSFRPKRQKRFRDDPDGVEESGQAPPKKRGKRTSGGTTVTETPSTASTPAPSTEPAQVLSNRKIQKIKVVRSGQDIKNGGTPQTQSAAAAAPPPPPQPATPTPAPVDDNDDTPKDYKSMTKSEKMSASMKNRWANGNMAGAVEKRKATLAAKKAAQAAAEQRTGVVAPKPKGKAPVKRDTTLKMQLAPDQPQMPPQQQPPPPPPMLHQQPPMHPHQHPHHHQYPVHHQHPQHHHQHPPHPPHPAHLQQMHQPHP</sequence>
<dbReference type="Proteomes" id="UP000266234">
    <property type="component" value="Unassembled WGS sequence"/>
</dbReference>
<feature type="compositionally biased region" description="Low complexity" evidence="1">
    <location>
        <begin position="1206"/>
        <end position="1227"/>
    </location>
</feature>
<feature type="compositionally biased region" description="Acidic residues" evidence="1">
    <location>
        <begin position="795"/>
        <end position="804"/>
    </location>
</feature>
<feature type="compositionally biased region" description="Polar residues" evidence="1">
    <location>
        <begin position="420"/>
        <end position="432"/>
    </location>
</feature>
<feature type="compositionally biased region" description="Basic and acidic residues" evidence="1">
    <location>
        <begin position="466"/>
        <end position="477"/>
    </location>
</feature>
<evidence type="ECO:0000313" key="2">
    <source>
        <dbReference type="EMBL" id="RGP81217.1"/>
    </source>
</evidence>
<feature type="non-terminal residue" evidence="2">
    <location>
        <position position="1426"/>
    </location>
</feature>
<feature type="compositionally biased region" description="Basic and acidic residues" evidence="1">
    <location>
        <begin position="1283"/>
        <end position="1296"/>
    </location>
</feature>
<proteinExistence type="predicted"/>
<feature type="compositionally biased region" description="Basic residues" evidence="1">
    <location>
        <begin position="1127"/>
        <end position="1138"/>
    </location>
</feature>
<feature type="region of interest" description="Disordered" evidence="1">
    <location>
        <begin position="1"/>
        <end position="353"/>
    </location>
</feature>
<feature type="compositionally biased region" description="Low complexity" evidence="1">
    <location>
        <begin position="333"/>
        <end position="346"/>
    </location>
</feature>
<dbReference type="STRING" id="694270.A0A395T9N3"/>
<feature type="compositionally biased region" description="Pro residues" evidence="1">
    <location>
        <begin position="1263"/>
        <end position="1276"/>
    </location>
</feature>
<feature type="compositionally biased region" description="Basic and acidic residues" evidence="1">
    <location>
        <begin position="738"/>
        <end position="748"/>
    </location>
</feature>
<feature type="compositionally biased region" description="Pro residues" evidence="1">
    <location>
        <begin position="512"/>
        <end position="534"/>
    </location>
</feature>
<feature type="compositionally biased region" description="Polar residues" evidence="1">
    <location>
        <begin position="286"/>
        <end position="300"/>
    </location>
</feature>
<protein>
    <submittedName>
        <fullName evidence="2">Uncharacterized protein</fullName>
    </submittedName>
</protein>
<feature type="compositionally biased region" description="Polar residues" evidence="1">
    <location>
        <begin position="1155"/>
        <end position="1174"/>
    </location>
</feature>
<dbReference type="EMBL" id="PXOG01000013">
    <property type="protein sequence ID" value="RGP81217.1"/>
    <property type="molecule type" value="Genomic_DNA"/>
</dbReference>
<feature type="region of interest" description="Disordered" evidence="1">
    <location>
        <begin position="956"/>
        <end position="1426"/>
    </location>
</feature>
<feature type="region of interest" description="Disordered" evidence="1">
    <location>
        <begin position="381"/>
        <end position="706"/>
    </location>
</feature>
<feature type="compositionally biased region" description="Acidic residues" evidence="1">
    <location>
        <begin position="752"/>
        <end position="761"/>
    </location>
</feature>
<feature type="compositionally biased region" description="Low complexity" evidence="1">
    <location>
        <begin position="1320"/>
        <end position="1341"/>
    </location>
</feature>
<gene>
    <name evidence="2" type="ORF">FLONG3_672</name>
</gene>
<feature type="compositionally biased region" description="Polar residues" evidence="1">
    <location>
        <begin position="961"/>
        <end position="971"/>
    </location>
</feature>
<feature type="compositionally biased region" description="Low complexity" evidence="1">
    <location>
        <begin position="535"/>
        <end position="555"/>
    </location>
</feature>
<feature type="compositionally biased region" description="Basic residues" evidence="1">
    <location>
        <begin position="1386"/>
        <end position="1411"/>
    </location>
</feature>
<feature type="region of interest" description="Disordered" evidence="1">
    <location>
        <begin position="722"/>
        <end position="810"/>
    </location>
</feature>
<feature type="compositionally biased region" description="Polar residues" evidence="1">
    <location>
        <begin position="307"/>
        <end position="332"/>
    </location>
</feature>
<feature type="compositionally biased region" description="Polar residues" evidence="1">
    <location>
        <begin position="994"/>
        <end position="1003"/>
    </location>
</feature>
<feature type="compositionally biased region" description="Acidic residues" evidence="1">
    <location>
        <begin position="1091"/>
        <end position="1117"/>
    </location>
</feature>
<name>A0A395T9N3_9HYPO</name>
<feature type="compositionally biased region" description="Low complexity" evidence="1">
    <location>
        <begin position="1253"/>
        <end position="1262"/>
    </location>
</feature>
<feature type="compositionally biased region" description="Polar residues" evidence="1">
    <location>
        <begin position="1022"/>
        <end position="1033"/>
    </location>
</feature>
<organism evidence="2 3">
    <name type="scientific">Fusarium longipes</name>
    <dbReference type="NCBI Taxonomy" id="694270"/>
    <lineage>
        <taxon>Eukaryota</taxon>
        <taxon>Fungi</taxon>
        <taxon>Dikarya</taxon>
        <taxon>Ascomycota</taxon>
        <taxon>Pezizomycotina</taxon>
        <taxon>Sordariomycetes</taxon>
        <taxon>Hypocreomycetidae</taxon>
        <taxon>Hypocreales</taxon>
        <taxon>Nectriaceae</taxon>
        <taxon>Fusarium</taxon>
    </lineage>
</organism>
<feature type="compositionally biased region" description="Polar residues" evidence="1">
    <location>
        <begin position="32"/>
        <end position="45"/>
    </location>
</feature>
<dbReference type="OrthoDB" id="4115400at2759"/>
<feature type="compositionally biased region" description="Basic residues" evidence="1">
    <location>
        <begin position="1"/>
        <end position="13"/>
    </location>
</feature>
<evidence type="ECO:0000256" key="1">
    <source>
        <dbReference type="SAM" id="MobiDB-lite"/>
    </source>
</evidence>
<feature type="compositionally biased region" description="Low complexity" evidence="1">
    <location>
        <begin position="1416"/>
        <end position="1426"/>
    </location>
</feature>
<feature type="compositionally biased region" description="Polar residues" evidence="1">
    <location>
        <begin position="449"/>
        <end position="465"/>
    </location>
</feature>